<dbReference type="EMBL" id="KL584992">
    <property type="protein sequence ID" value="KEQ81238.1"/>
    <property type="molecule type" value="Genomic_DNA"/>
</dbReference>
<dbReference type="InterPro" id="IPR036397">
    <property type="entry name" value="RNaseH_sf"/>
</dbReference>
<evidence type="ECO:0008006" key="3">
    <source>
        <dbReference type="Google" id="ProtNLM"/>
    </source>
</evidence>
<dbReference type="GeneID" id="40752617"/>
<dbReference type="STRING" id="1043002.A0A074X789"/>
<keyword evidence="2" id="KW-1185">Reference proteome</keyword>
<sequence length="154" mass="17993">MLHISKPHGLPKEMVTDRGTQWDSGFFRELSKLLSIQQSMSSAWHPQCLSLLCRPWAQYAQPFTRPAGTITFVKRSRARACQTSERRRDRLRPAKKLDNKRIGPFKIEKRITNAFFSAYYSAVIQTVELTCFKIIYCQPLDRSRRIPVDAEMRE</sequence>
<name>A0A074X789_AURPU</name>
<dbReference type="SUPFAM" id="SSF53098">
    <property type="entry name" value="Ribonuclease H-like"/>
    <property type="match status" value="1"/>
</dbReference>
<evidence type="ECO:0000313" key="2">
    <source>
        <dbReference type="Proteomes" id="UP000030706"/>
    </source>
</evidence>
<dbReference type="Gene3D" id="3.30.420.10">
    <property type="entry name" value="Ribonuclease H-like superfamily/Ribonuclease H"/>
    <property type="match status" value="1"/>
</dbReference>
<accession>A0A074X789</accession>
<proteinExistence type="predicted"/>
<reference evidence="1 2" key="1">
    <citation type="journal article" date="2014" name="BMC Genomics">
        <title>Genome sequencing of four Aureobasidium pullulans varieties: biotechnological potential, stress tolerance, and description of new species.</title>
        <authorList>
            <person name="Gostin Ar C."/>
            <person name="Ohm R.A."/>
            <person name="Kogej T."/>
            <person name="Sonjak S."/>
            <person name="Turk M."/>
            <person name="Zajc J."/>
            <person name="Zalar P."/>
            <person name="Grube M."/>
            <person name="Sun H."/>
            <person name="Han J."/>
            <person name="Sharma A."/>
            <person name="Chiniquy J."/>
            <person name="Ngan C.Y."/>
            <person name="Lipzen A."/>
            <person name="Barry K."/>
            <person name="Grigoriev I.V."/>
            <person name="Gunde-Cimerman N."/>
        </authorList>
    </citation>
    <scope>NUCLEOTIDE SEQUENCE [LARGE SCALE GENOMIC DNA]</scope>
    <source>
        <strain evidence="1 2">EXF-150</strain>
    </source>
</reference>
<dbReference type="GO" id="GO:0003676">
    <property type="term" value="F:nucleic acid binding"/>
    <property type="evidence" value="ECO:0007669"/>
    <property type="project" value="InterPro"/>
</dbReference>
<dbReference type="InterPro" id="IPR012337">
    <property type="entry name" value="RNaseH-like_sf"/>
</dbReference>
<dbReference type="RefSeq" id="XP_029757425.1">
    <property type="nucleotide sequence ID" value="XM_029910311.1"/>
</dbReference>
<protein>
    <recommendedName>
        <fullName evidence="3">Integrase catalytic domain-containing protein</fullName>
    </recommendedName>
</protein>
<evidence type="ECO:0000313" key="1">
    <source>
        <dbReference type="EMBL" id="KEQ81238.1"/>
    </source>
</evidence>
<organism evidence="1 2">
    <name type="scientific">Aureobasidium pullulans EXF-150</name>
    <dbReference type="NCBI Taxonomy" id="1043002"/>
    <lineage>
        <taxon>Eukaryota</taxon>
        <taxon>Fungi</taxon>
        <taxon>Dikarya</taxon>
        <taxon>Ascomycota</taxon>
        <taxon>Pezizomycotina</taxon>
        <taxon>Dothideomycetes</taxon>
        <taxon>Dothideomycetidae</taxon>
        <taxon>Dothideales</taxon>
        <taxon>Saccotheciaceae</taxon>
        <taxon>Aureobasidium</taxon>
    </lineage>
</organism>
<dbReference type="HOGENOM" id="CLU_1703870_0_0_1"/>
<dbReference type="Proteomes" id="UP000030706">
    <property type="component" value="Unassembled WGS sequence"/>
</dbReference>
<dbReference type="AlphaFoldDB" id="A0A074X789"/>
<gene>
    <name evidence="1" type="ORF">M438DRAFT_77644</name>
</gene>